<dbReference type="InterPro" id="IPR036291">
    <property type="entry name" value="NAD(P)-bd_dom_sf"/>
</dbReference>
<evidence type="ECO:0000256" key="2">
    <source>
        <dbReference type="ARBA" id="ARBA00022741"/>
    </source>
</evidence>
<dbReference type="InterPro" id="IPR051538">
    <property type="entry name" value="Acyl-CoA_Synth/Transferase"/>
</dbReference>
<reference evidence="7" key="1">
    <citation type="journal article" date="2019" name="Int. J. Syst. Evol. Microbiol.">
        <title>The Global Catalogue of Microorganisms (GCM) 10K type strain sequencing project: providing services to taxonomists for standard genome sequencing and annotation.</title>
        <authorList>
            <consortium name="The Broad Institute Genomics Platform"/>
            <consortium name="The Broad Institute Genome Sequencing Center for Infectious Disease"/>
            <person name="Wu L."/>
            <person name="Ma J."/>
        </authorList>
    </citation>
    <scope>NUCLEOTIDE SEQUENCE [LARGE SCALE GENOMIC DNA]</scope>
    <source>
        <strain evidence="7">CGMCC 1.12371</strain>
    </source>
</reference>
<dbReference type="PANTHER" id="PTHR43334">
    <property type="entry name" value="ACETATE--COA LIGASE [ADP-FORMING]"/>
    <property type="match status" value="1"/>
</dbReference>
<evidence type="ECO:0000313" key="7">
    <source>
        <dbReference type="Proteomes" id="UP001596501"/>
    </source>
</evidence>
<dbReference type="Gene3D" id="3.30.1490.20">
    <property type="entry name" value="ATP-grasp fold, A domain"/>
    <property type="match status" value="1"/>
</dbReference>
<proteinExistence type="predicted"/>
<dbReference type="GO" id="GO:0016874">
    <property type="term" value="F:ligase activity"/>
    <property type="evidence" value="ECO:0007669"/>
    <property type="project" value="UniProtKB-KW"/>
</dbReference>
<dbReference type="SUPFAM" id="SSF56059">
    <property type="entry name" value="Glutathione synthetase ATP-binding domain-like"/>
    <property type="match status" value="1"/>
</dbReference>
<dbReference type="Gene3D" id="3.40.50.261">
    <property type="entry name" value="Succinyl-CoA synthetase domains"/>
    <property type="match status" value="2"/>
</dbReference>
<dbReference type="Gene3D" id="3.40.50.720">
    <property type="entry name" value="NAD(P)-binding Rossmann-like Domain"/>
    <property type="match status" value="1"/>
</dbReference>
<evidence type="ECO:0000259" key="5">
    <source>
        <dbReference type="PROSITE" id="PS50975"/>
    </source>
</evidence>
<feature type="domain" description="ATP-grasp" evidence="5">
    <location>
        <begin position="495"/>
        <end position="531"/>
    </location>
</feature>
<keyword evidence="2 4" id="KW-0547">Nucleotide-binding</keyword>
<evidence type="ECO:0000313" key="6">
    <source>
        <dbReference type="EMBL" id="MFC7408820.1"/>
    </source>
</evidence>
<evidence type="ECO:0000256" key="1">
    <source>
        <dbReference type="ARBA" id="ARBA00022598"/>
    </source>
</evidence>
<sequence length="706" mass="73211">MSIRPTISLDALMRPRSVAIIGASTQAQKVGGMPVRLLREYGFEGRILPVHPEANEIQGLPAVPSLRHADAPVDMAIVCVPRASVQQAIADCVDTGVKAAVVFTGGFAEAGDSGLADQQAMVALANGAGMTLLGPNCLGAINLKQRMFATFTPAALAGAPPAGSIGMVSQSGAFGAYAYTLARQQGLGLSHWITTGNEAGVQVADAIDWMVRDPDTRVILAYLEGCKDGPALVGALRAALEAGKPVVVTKVGRTAAGARAALSHTASMAGEDTVFDAVFEECGAIRAHTIEEFFRYGQLFAQAPIPRNNAVAIVTGSGGVGTLMADRAEDLGLELPPFTEAESAQVTTEASLATTINPIDVTGQVMSNLKVFEVACDIAATNGRYGGLALFTAAGALAPHFWAMLEQCARRAGQQAGVTTTVAGIMSAAQRKILAEMGCLVYEEPTHAIEALAMLRCYATAREQRPAWPQADLKAKTQPTLQGQPSGSLSEAAAMQLLQDLGIPTVPQGVAHSAEAAVAIAEQLGGPVAVKVLSADIAHKSDVGGVRLNVQGADAVRAAFNDITASVAVRAPQARVQGVVVARMVKPVLECVVASRVDPVFGPVLTFGLGGTDVEWHQRIVLATAPVPPERVRALLERLDLTRRLDGWRGGPRVTPEALVACICAIGQLAASAGPALQSLEINPLMVNEDGVFAADALIQLEGDPA</sequence>
<keyword evidence="7" id="KW-1185">Reference proteome</keyword>
<comment type="caution">
    <text evidence="6">The sequence shown here is derived from an EMBL/GenBank/DDBJ whole genome shotgun (WGS) entry which is preliminary data.</text>
</comment>
<keyword evidence="1 6" id="KW-0436">Ligase</keyword>
<dbReference type="SUPFAM" id="SSF52210">
    <property type="entry name" value="Succinyl-CoA synthetase domains"/>
    <property type="match status" value="2"/>
</dbReference>
<dbReference type="Pfam" id="PF13380">
    <property type="entry name" value="CoA_binding_2"/>
    <property type="match status" value="1"/>
</dbReference>
<dbReference type="Proteomes" id="UP001596501">
    <property type="component" value="Unassembled WGS sequence"/>
</dbReference>
<name>A0ABW2QHA2_9BURK</name>
<dbReference type="InterPro" id="IPR003781">
    <property type="entry name" value="CoA-bd"/>
</dbReference>
<accession>A0ABW2QHA2</accession>
<dbReference type="SMART" id="SM00881">
    <property type="entry name" value="CoA_binding"/>
    <property type="match status" value="1"/>
</dbReference>
<gene>
    <name evidence="6" type="ORF">ACFQPB_08100</name>
</gene>
<dbReference type="Pfam" id="PF13549">
    <property type="entry name" value="ATP-grasp_5"/>
    <property type="match status" value="1"/>
</dbReference>
<dbReference type="InterPro" id="IPR032875">
    <property type="entry name" value="Succ_CoA_lig_flav_dom"/>
</dbReference>
<dbReference type="EMBL" id="JBHTCA010000004">
    <property type="protein sequence ID" value="MFC7408820.1"/>
    <property type="molecule type" value="Genomic_DNA"/>
</dbReference>
<dbReference type="InterPro" id="IPR013815">
    <property type="entry name" value="ATP_grasp_subdomain_1"/>
</dbReference>
<dbReference type="Pfam" id="PF13607">
    <property type="entry name" value="Succ_CoA_lig"/>
    <property type="match status" value="1"/>
</dbReference>
<dbReference type="InterPro" id="IPR016102">
    <property type="entry name" value="Succinyl-CoA_synth-like"/>
</dbReference>
<dbReference type="InterPro" id="IPR011761">
    <property type="entry name" value="ATP-grasp"/>
</dbReference>
<evidence type="ECO:0000256" key="4">
    <source>
        <dbReference type="PROSITE-ProRule" id="PRU00409"/>
    </source>
</evidence>
<dbReference type="RefSeq" id="WP_382221663.1">
    <property type="nucleotide sequence ID" value="NZ_JBHTCA010000004.1"/>
</dbReference>
<dbReference type="PROSITE" id="PS50975">
    <property type="entry name" value="ATP_GRASP"/>
    <property type="match status" value="1"/>
</dbReference>
<dbReference type="SUPFAM" id="SSF51735">
    <property type="entry name" value="NAD(P)-binding Rossmann-fold domains"/>
    <property type="match status" value="1"/>
</dbReference>
<keyword evidence="3 4" id="KW-0067">ATP-binding</keyword>
<protein>
    <submittedName>
        <fullName evidence="6">Acetate--CoA ligase family protein</fullName>
    </submittedName>
</protein>
<organism evidence="6 7">
    <name type="scientific">Hydrogenophaga atypica</name>
    <dbReference type="NCBI Taxonomy" id="249409"/>
    <lineage>
        <taxon>Bacteria</taxon>
        <taxon>Pseudomonadati</taxon>
        <taxon>Pseudomonadota</taxon>
        <taxon>Betaproteobacteria</taxon>
        <taxon>Burkholderiales</taxon>
        <taxon>Comamonadaceae</taxon>
        <taxon>Hydrogenophaga</taxon>
    </lineage>
</organism>
<evidence type="ECO:0000256" key="3">
    <source>
        <dbReference type="ARBA" id="ARBA00022840"/>
    </source>
</evidence>
<dbReference type="Gene3D" id="3.30.470.20">
    <property type="entry name" value="ATP-grasp fold, B domain"/>
    <property type="match status" value="1"/>
</dbReference>
<dbReference type="PANTHER" id="PTHR43334:SF1">
    <property type="entry name" value="3-HYDROXYPROPIONATE--COA LIGASE [ADP-FORMING]"/>
    <property type="match status" value="1"/>
</dbReference>